<dbReference type="Gene3D" id="3.90.120.10">
    <property type="entry name" value="DNA Methylase, subunit A, domain 2"/>
    <property type="match status" value="1"/>
</dbReference>
<dbReference type="InterPro" id="IPR029063">
    <property type="entry name" value="SAM-dependent_MTases_sf"/>
</dbReference>
<dbReference type="InterPro" id="IPR018117">
    <property type="entry name" value="C5_DNA_meth_AS"/>
</dbReference>
<dbReference type="PROSITE" id="PS00095">
    <property type="entry name" value="C5_MTASE_2"/>
    <property type="match status" value="1"/>
</dbReference>
<dbReference type="EC" id="2.1.1.37" evidence="7"/>
<sequence>MRVADFFCGGGGFSEGFRQAGFQIVFAVDKWEPAVASYKGNKPGVNAILDDVIRISLLDDEEFESIVPDSEVIIGSPPCQSFSHSNKSGNADKTLGIKLIEAYLRIIARKKNKPNSSLKYWVLENVPNVRNYIREEYTAANLGLEGNFVLRPHDGASGIYNAKYFGAPTNRERYLCGEFPSLTPTHTDENVVTLNDVLQALGDPANEESDVITDVNYPDLRLHRNQVSDHHYIYELAQFEIETARRLKQDKGYMGKMSFPENLDKPSRTVMATMSASSREAMILGWRDGKYRLPTVREVATMMGFPIDYRFYGCSKGIKHTLVGNAVSPKLSYAIAKAILQDSGEVVPEHYIPIHYDNNIPFHNLNGTIFELKKEKKKRLKAKFKYHIPYMIINAYRVELTNYLSDFERQSFEWNAEIHYSQGKARAAQYSPLFSIDVFPDMYQSEIMCFIEAENEKLDTSYGFQIAFCMTQEERKKANIMGPYELLNDVKQFIVKHISEEDMNRNVEIPGHSLQIPFAICMGYFILNSVMNRLGRKG</sequence>
<evidence type="ECO:0000256" key="5">
    <source>
        <dbReference type="PROSITE-ProRule" id="PRU01016"/>
    </source>
</evidence>
<dbReference type="PANTHER" id="PTHR10629">
    <property type="entry name" value="CYTOSINE-SPECIFIC METHYLTRANSFERASE"/>
    <property type="match status" value="1"/>
</dbReference>
<evidence type="ECO:0000256" key="4">
    <source>
        <dbReference type="ARBA" id="ARBA00022747"/>
    </source>
</evidence>
<dbReference type="InterPro" id="IPR031303">
    <property type="entry name" value="C5_meth_CS"/>
</dbReference>
<dbReference type="GO" id="GO:0003886">
    <property type="term" value="F:DNA (cytosine-5-)-methyltransferase activity"/>
    <property type="evidence" value="ECO:0007669"/>
    <property type="project" value="UniProtKB-EC"/>
</dbReference>
<dbReference type="SUPFAM" id="SSF53335">
    <property type="entry name" value="S-adenosyl-L-methionine-dependent methyltransferases"/>
    <property type="match status" value="1"/>
</dbReference>
<evidence type="ECO:0000256" key="2">
    <source>
        <dbReference type="ARBA" id="ARBA00022679"/>
    </source>
</evidence>
<evidence type="ECO:0000256" key="7">
    <source>
        <dbReference type="RuleBase" id="RU000417"/>
    </source>
</evidence>
<organism evidence="8 9">
    <name type="scientific">Lachnoclostridium phytofermentans</name>
    <dbReference type="NCBI Taxonomy" id="66219"/>
    <lineage>
        <taxon>Bacteria</taxon>
        <taxon>Bacillati</taxon>
        <taxon>Bacillota</taxon>
        <taxon>Clostridia</taxon>
        <taxon>Lachnospirales</taxon>
        <taxon>Lachnospiraceae</taxon>
    </lineage>
</organism>
<reference evidence="8 9" key="1">
    <citation type="journal article" date="2018" name="Nat. Biotechnol.">
        <title>A standardized bacterial taxonomy based on genome phylogeny substantially revises the tree of life.</title>
        <authorList>
            <person name="Parks D.H."/>
            <person name="Chuvochina M."/>
            <person name="Waite D.W."/>
            <person name="Rinke C."/>
            <person name="Skarshewski A."/>
            <person name="Chaumeil P.A."/>
            <person name="Hugenholtz P."/>
        </authorList>
    </citation>
    <scope>NUCLEOTIDE SEQUENCE [LARGE SCALE GENOMIC DNA]</scope>
    <source>
        <strain evidence="8">UBA11728</strain>
    </source>
</reference>
<comment type="caution">
    <text evidence="8">The sequence shown here is derived from an EMBL/GenBank/DDBJ whole genome shotgun (WGS) entry which is preliminary data.</text>
</comment>
<comment type="catalytic activity">
    <reaction evidence="7">
        <text>a 2'-deoxycytidine in DNA + S-adenosyl-L-methionine = a 5-methyl-2'-deoxycytidine in DNA + S-adenosyl-L-homocysteine + H(+)</text>
        <dbReference type="Rhea" id="RHEA:13681"/>
        <dbReference type="Rhea" id="RHEA-COMP:11369"/>
        <dbReference type="Rhea" id="RHEA-COMP:11370"/>
        <dbReference type="ChEBI" id="CHEBI:15378"/>
        <dbReference type="ChEBI" id="CHEBI:57856"/>
        <dbReference type="ChEBI" id="CHEBI:59789"/>
        <dbReference type="ChEBI" id="CHEBI:85452"/>
        <dbReference type="ChEBI" id="CHEBI:85454"/>
        <dbReference type="EC" id="2.1.1.37"/>
    </reaction>
</comment>
<dbReference type="PROSITE" id="PS51679">
    <property type="entry name" value="SAM_MT_C5"/>
    <property type="match status" value="1"/>
</dbReference>
<dbReference type="NCBIfam" id="TIGR00675">
    <property type="entry name" value="dcm"/>
    <property type="match status" value="1"/>
</dbReference>
<dbReference type="PRINTS" id="PR00105">
    <property type="entry name" value="C5METTRFRASE"/>
</dbReference>
<comment type="similarity">
    <text evidence="5 6">Belongs to the class I-like SAM-binding methyltransferase superfamily. C5-methyltransferase family.</text>
</comment>
<evidence type="ECO:0000256" key="3">
    <source>
        <dbReference type="ARBA" id="ARBA00022691"/>
    </source>
</evidence>
<dbReference type="PANTHER" id="PTHR10629:SF52">
    <property type="entry name" value="DNA (CYTOSINE-5)-METHYLTRANSFERASE 1"/>
    <property type="match status" value="1"/>
</dbReference>
<dbReference type="GO" id="GO:0032259">
    <property type="term" value="P:methylation"/>
    <property type="evidence" value="ECO:0007669"/>
    <property type="project" value="UniProtKB-KW"/>
</dbReference>
<keyword evidence="2 5" id="KW-0808">Transferase</keyword>
<evidence type="ECO:0000256" key="6">
    <source>
        <dbReference type="RuleBase" id="RU000416"/>
    </source>
</evidence>
<dbReference type="GO" id="GO:0003677">
    <property type="term" value="F:DNA binding"/>
    <property type="evidence" value="ECO:0007669"/>
    <property type="project" value="TreeGrafter"/>
</dbReference>
<protein>
    <recommendedName>
        <fullName evidence="7">Cytosine-specific methyltransferase</fullName>
        <ecNumber evidence="7">2.1.1.37</ecNumber>
    </recommendedName>
</protein>
<keyword evidence="3 5" id="KW-0949">S-adenosyl-L-methionine</keyword>
<accession>A0A3D2X8Y1</accession>
<dbReference type="EMBL" id="DPVV01000376">
    <property type="protein sequence ID" value="HCL02985.1"/>
    <property type="molecule type" value="Genomic_DNA"/>
</dbReference>
<dbReference type="InterPro" id="IPR050390">
    <property type="entry name" value="C5-Methyltransferase"/>
</dbReference>
<gene>
    <name evidence="8" type="ORF">DHW61_11350</name>
</gene>
<evidence type="ECO:0000313" key="8">
    <source>
        <dbReference type="EMBL" id="HCL02985.1"/>
    </source>
</evidence>
<keyword evidence="4" id="KW-0680">Restriction system</keyword>
<proteinExistence type="inferred from homology"/>
<dbReference type="PROSITE" id="PS00094">
    <property type="entry name" value="C5_MTASE_1"/>
    <property type="match status" value="1"/>
</dbReference>
<dbReference type="AlphaFoldDB" id="A0A3D2X8Y1"/>
<dbReference type="Pfam" id="PF00145">
    <property type="entry name" value="DNA_methylase"/>
    <property type="match status" value="1"/>
</dbReference>
<name>A0A3D2X8Y1_9FIRM</name>
<dbReference type="GO" id="GO:0044027">
    <property type="term" value="P:negative regulation of gene expression via chromosomal CpG island methylation"/>
    <property type="evidence" value="ECO:0007669"/>
    <property type="project" value="TreeGrafter"/>
</dbReference>
<evidence type="ECO:0000256" key="1">
    <source>
        <dbReference type="ARBA" id="ARBA00022603"/>
    </source>
</evidence>
<keyword evidence="1 5" id="KW-0489">Methyltransferase</keyword>
<dbReference type="Gene3D" id="3.40.50.150">
    <property type="entry name" value="Vaccinia Virus protein VP39"/>
    <property type="match status" value="1"/>
</dbReference>
<dbReference type="InterPro" id="IPR001525">
    <property type="entry name" value="C5_MeTfrase"/>
</dbReference>
<evidence type="ECO:0000313" key="9">
    <source>
        <dbReference type="Proteomes" id="UP000262969"/>
    </source>
</evidence>
<feature type="active site" evidence="5">
    <location>
        <position position="79"/>
    </location>
</feature>
<dbReference type="Proteomes" id="UP000262969">
    <property type="component" value="Unassembled WGS sequence"/>
</dbReference>
<dbReference type="GO" id="GO:0009307">
    <property type="term" value="P:DNA restriction-modification system"/>
    <property type="evidence" value="ECO:0007669"/>
    <property type="project" value="UniProtKB-KW"/>
</dbReference>